<keyword evidence="6" id="KW-0472">Membrane</keyword>
<dbReference type="InterPro" id="IPR029058">
    <property type="entry name" value="AB_hydrolase_fold"/>
</dbReference>
<comment type="similarity">
    <text evidence="3">Belongs to the AB hydrolase superfamily. Isoprenylcysteine methylesterase family.</text>
</comment>
<comment type="caution">
    <text evidence="8">The sequence shown here is derived from an EMBL/GenBank/DDBJ whole genome shotgun (WGS) entry which is preliminary data.</text>
</comment>
<evidence type="ECO:0000256" key="3">
    <source>
        <dbReference type="ARBA" id="ARBA00038028"/>
    </source>
</evidence>
<evidence type="ECO:0000256" key="2">
    <source>
        <dbReference type="ARBA" id="ARBA00022801"/>
    </source>
</evidence>
<dbReference type="InterPro" id="IPR049492">
    <property type="entry name" value="BD-FAE-like_dom"/>
</dbReference>
<dbReference type="GO" id="GO:0000139">
    <property type="term" value="C:Golgi membrane"/>
    <property type="evidence" value="ECO:0007669"/>
    <property type="project" value="UniProtKB-SubCell"/>
</dbReference>
<keyword evidence="2" id="KW-0378">Hydrolase</keyword>
<gene>
    <name evidence="8" type="ORF">KP509_36G040600</name>
</gene>
<keyword evidence="9" id="KW-1185">Reference proteome</keyword>
<dbReference type="EC" id="3.1.1.n2" evidence="4"/>
<protein>
    <recommendedName>
        <fullName evidence="4">protein-S-isoprenylcysteine alpha-carbonyl methylesterase</fullName>
        <ecNumber evidence="4">3.1.1.n2</ecNumber>
    </recommendedName>
</protein>
<feature type="transmembrane region" description="Helical" evidence="6">
    <location>
        <begin position="102"/>
        <end position="121"/>
    </location>
</feature>
<accession>A0A8T2QCJ3</accession>
<dbReference type="OrthoDB" id="6495301at2759"/>
<sequence length="432" mass="48762">MATFSEQEGCSDDDLIRFEQRVSIVDVDETYRIPIESSPPDEHHHPLLTDRIDDGKEVFAPLNERVFRGNTDVDSFVCTRFICIILSYLCIAYKWMMNMAALCLYGFFIAPGVLQVGWRYFSDKRIHRGIPYGNDPRNKLDLYLPEKIETPRPVVAFVSGGAWIIGYKAWGSLLALQLVEENVIVACIDYRNFPRGTISDMLDDISQGISFIYNNIADYGGDIEKLYLVGQSAGAHLGACTLLAQAVKEYEGIHMQYHDEELGRGDFSHSWTASKFRGYIGISGGYDLCKLADHFDNKGMSRPLFLRIMEGENSLRKYSPELCLQDLEDVSRFLPPVYLFHGTADESIPCSSSTSFVEALRSAGVHASVKLYEGMSHTDLFLQDPMRGGYNVLLEDILGVLNVDGERDISARLQRRLVPECFLRLAHKISPF</sequence>
<proteinExistence type="inferred from homology"/>
<evidence type="ECO:0000256" key="4">
    <source>
        <dbReference type="ARBA" id="ARBA00038928"/>
    </source>
</evidence>
<dbReference type="SUPFAM" id="SSF53474">
    <property type="entry name" value="alpha/beta-Hydrolases"/>
    <property type="match status" value="1"/>
</dbReference>
<feature type="transmembrane region" description="Helical" evidence="6">
    <location>
        <begin position="77"/>
        <end position="96"/>
    </location>
</feature>
<evidence type="ECO:0000259" key="7">
    <source>
        <dbReference type="Pfam" id="PF20434"/>
    </source>
</evidence>
<comment type="catalytic activity">
    <reaction evidence="5">
        <text>[protein]-C-terminal S-[(2E,6E)-farnesyl]-L-cysteine methyl ester + H2O = [protein]-C-terminal S-[(2E,6E)-farnesyl]-L-cysteine + methanol + H(+)</text>
        <dbReference type="Rhea" id="RHEA:48520"/>
        <dbReference type="Rhea" id="RHEA-COMP:12125"/>
        <dbReference type="Rhea" id="RHEA-COMP:12126"/>
        <dbReference type="ChEBI" id="CHEBI:15377"/>
        <dbReference type="ChEBI" id="CHEBI:15378"/>
        <dbReference type="ChEBI" id="CHEBI:17790"/>
        <dbReference type="ChEBI" id="CHEBI:90510"/>
        <dbReference type="ChEBI" id="CHEBI:90511"/>
        <dbReference type="EC" id="3.1.1.n2"/>
    </reaction>
</comment>
<dbReference type="PANTHER" id="PTHR48081">
    <property type="entry name" value="AB HYDROLASE SUPERFAMILY PROTEIN C4A8.06C"/>
    <property type="match status" value="1"/>
</dbReference>
<dbReference type="EMBL" id="CM035441">
    <property type="protein sequence ID" value="KAH7281316.1"/>
    <property type="molecule type" value="Genomic_DNA"/>
</dbReference>
<evidence type="ECO:0000256" key="5">
    <source>
        <dbReference type="ARBA" id="ARBA00049507"/>
    </source>
</evidence>
<evidence type="ECO:0000256" key="6">
    <source>
        <dbReference type="SAM" id="Phobius"/>
    </source>
</evidence>
<keyword evidence="6" id="KW-0812">Transmembrane</keyword>
<evidence type="ECO:0000256" key="1">
    <source>
        <dbReference type="ARBA" id="ARBA00004653"/>
    </source>
</evidence>
<evidence type="ECO:0000313" key="9">
    <source>
        <dbReference type="Proteomes" id="UP000825935"/>
    </source>
</evidence>
<organism evidence="8 9">
    <name type="scientific">Ceratopteris richardii</name>
    <name type="common">Triangle waterfern</name>
    <dbReference type="NCBI Taxonomy" id="49495"/>
    <lineage>
        <taxon>Eukaryota</taxon>
        <taxon>Viridiplantae</taxon>
        <taxon>Streptophyta</taxon>
        <taxon>Embryophyta</taxon>
        <taxon>Tracheophyta</taxon>
        <taxon>Polypodiopsida</taxon>
        <taxon>Polypodiidae</taxon>
        <taxon>Polypodiales</taxon>
        <taxon>Pteridineae</taxon>
        <taxon>Pteridaceae</taxon>
        <taxon>Parkerioideae</taxon>
        <taxon>Ceratopteris</taxon>
    </lineage>
</organism>
<dbReference type="Pfam" id="PF20434">
    <property type="entry name" value="BD-FAE"/>
    <property type="match status" value="1"/>
</dbReference>
<name>A0A8T2QCJ3_CERRI</name>
<dbReference type="PANTHER" id="PTHR48081:SF33">
    <property type="entry name" value="KYNURENINE FORMAMIDASE"/>
    <property type="match status" value="1"/>
</dbReference>
<dbReference type="GO" id="GO:0016787">
    <property type="term" value="F:hydrolase activity"/>
    <property type="evidence" value="ECO:0007669"/>
    <property type="project" value="UniProtKB-KW"/>
</dbReference>
<dbReference type="InterPro" id="IPR050300">
    <property type="entry name" value="GDXG_lipolytic_enzyme"/>
</dbReference>
<dbReference type="EMBL" id="CM035441">
    <property type="protein sequence ID" value="KAH7281315.1"/>
    <property type="molecule type" value="Genomic_DNA"/>
</dbReference>
<feature type="domain" description="BD-FAE-like" evidence="7">
    <location>
        <begin position="140"/>
        <end position="360"/>
    </location>
</feature>
<dbReference type="Proteomes" id="UP000825935">
    <property type="component" value="Chromosome 36"/>
</dbReference>
<evidence type="ECO:0000313" key="8">
    <source>
        <dbReference type="EMBL" id="KAH7281315.1"/>
    </source>
</evidence>
<dbReference type="AlphaFoldDB" id="A0A8T2QCJ3"/>
<comment type="subcellular location">
    <subcellularLocation>
        <location evidence="1">Golgi apparatus membrane</location>
        <topology evidence="1">Multi-pass membrane protein</topology>
    </subcellularLocation>
</comment>
<dbReference type="OMA" id="RIAFTWI"/>
<reference evidence="8" key="1">
    <citation type="submission" date="2021-08" db="EMBL/GenBank/DDBJ databases">
        <title>WGS assembly of Ceratopteris richardii.</title>
        <authorList>
            <person name="Marchant D.B."/>
            <person name="Chen G."/>
            <person name="Jenkins J."/>
            <person name="Shu S."/>
            <person name="Leebens-Mack J."/>
            <person name="Grimwood J."/>
            <person name="Schmutz J."/>
            <person name="Soltis P."/>
            <person name="Soltis D."/>
            <person name="Chen Z.-H."/>
        </authorList>
    </citation>
    <scope>NUCLEOTIDE SEQUENCE</scope>
    <source>
        <strain evidence="8">Whitten #5841</strain>
        <tissue evidence="8">Leaf</tissue>
    </source>
</reference>
<keyword evidence="6" id="KW-1133">Transmembrane helix</keyword>
<dbReference type="Gene3D" id="3.40.50.1820">
    <property type="entry name" value="alpha/beta hydrolase"/>
    <property type="match status" value="1"/>
</dbReference>